<organism evidence="2 3">
    <name type="scientific">candidate division TA06 bacterium B3_TA06</name>
    <dbReference type="NCBI Taxonomy" id="2012487"/>
    <lineage>
        <taxon>Bacteria</taxon>
        <taxon>Bacteria division TA06</taxon>
    </lineage>
</organism>
<comment type="caution">
    <text evidence="2">The sequence shown here is derived from an EMBL/GenBank/DDBJ whole genome shotgun (WGS) entry which is preliminary data.</text>
</comment>
<dbReference type="Proteomes" id="UP000317778">
    <property type="component" value="Unassembled WGS sequence"/>
</dbReference>
<evidence type="ECO:0000313" key="3">
    <source>
        <dbReference type="Proteomes" id="UP000317778"/>
    </source>
</evidence>
<accession>A0A532V0Y3</accession>
<evidence type="ECO:0000313" key="2">
    <source>
        <dbReference type="EMBL" id="TKJ40874.1"/>
    </source>
</evidence>
<dbReference type="GO" id="GO:0016787">
    <property type="term" value="F:hydrolase activity"/>
    <property type="evidence" value="ECO:0007669"/>
    <property type="project" value="UniProtKB-KW"/>
</dbReference>
<dbReference type="PANTHER" id="PTHR13754:SF13">
    <property type="entry name" value="METALLO-BETA-LACTAMASE SUPERFAMILY PROTEIN (AFU_ORTHOLOGUE AFUA_3G07630)"/>
    <property type="match status" value="1"/>
</dbReference>
<dbReference type="SUPFAM" id="SSF56281">
    <property type="entry name" value="Metallo-hydrolase/oxidoreductase"/>
    <property type="match status" value="1"/>
</dbReference>
<dbReference type="CDD" id="cd07713">
    <property type="entry name" value="DHPS-like_MBL-fold"/>
    <property type="match status" value="1"/>
</dbReference>
<feature type="domain" description="Metallo-beta-lactamase" evidence="1">
    <location>
        <begin position="57"/>
        <end position="242"/>
    </location>
</feature>
<protein>
    <submittedName>
        <fullName evidence="2">MBL fold metallo-hydrolase</fullName>
    </submittedName>
</protein>
<dbReference type="InterPro" id="IPR052926">
    <property type="entry name" value="Metallo-beta-lactamase_dom"/>
</dbReference>
<keyword evidence="2" id="KW-0378">Hydrolase</keyword>
<reference evidence="2 3" key="1">
    <citation type="submission" date="2017-06" db="EMBL/GenBank/DDBJ databases">
        <title>Novel microbial phyla capable of carbon fixation and sulfur reduction in deep-sea sediments.</title>
        <authorList>
            <person name="Huang J."/>
            <person name="Baker B."/>
            <person name="Wang Y."/>
        </authorList>
    </citation>
    <scope>NUCLEOTIDE SEQUENCE [LARGE SCALE GENOMIC DNA]</scope>
    <source>
        <strain evidence="2">B3_TA06</strain>
    </source>
</reference>
<dbReference type="InterPro" id="IPR001279">
    <property type="entry name" value="Metallo-B-lactamas"/>
</dbReference>
<gene>
    <name evidence="2" type="ORF">CEE36_09020</name>
</gene>
<dbReference type="InterPro" id="IPR036866">
    <property type="entry name" value="RibonucZ/Hydroxyglut_hydro"/>
</dbReference>
<name>A0A532V0Y3_UNCT6</name>
<dbReference type="Pfam" id="PF00753">
    <property type="entry name" value="Lactamase_B"/>
    <property type="match status" value="1"/>
</dbReference>
<dbReference type="PROSITE" id="PS51257">
    <property type="entry name" value="PROKAR_LIPOPROTEIN"/>
    <property type="match status" value="1"/>
</dbReference>
<dbReference type="PANTHER" id="PTHR13754">
    <property type="entry name" value="METALLO-BETA-LACTAMASE SUPERFAMILY PROTEIN"/>
    <property type="match status" value="1"/>
</dbReference>
<dbReference type="Gene3D" id="3.60.15.10">
    <property type="entry name" value="Ribonuclease Z/Hydroxyacylglutathione hydrolase-like"/>
    <property type="match status" value="1"/>
</dbReference>
<dbReference type="AlphaFoldDB" id="A0A532V0Y3"/>
<proteinExistence type="predicted"/>
<dbReference type="EMBL" id="NJBO01000016">
    <property type="protein sequence ID" value="TKJ40874.1"/>
    <property type="molecule type" value="Genomic_DNA"/>
</dbReference>
<dbReference type="SMART" id="SM00849">
    <property type="entry name" value="Lactamase_B"/>
    <property type="match status" value="1"/>
</dbReference>
<dbReference type="GO" id="GO:0016740">
    <property type="term" value="F:transferase activity"/>
    <property type="evidence" value="ECO:0007669"/>
    <property type="project" value="TreeGrafter"/>
</dbReference>
<dbReference type="InterPro" id="IPR041712">
    <property type="entry name" value="DHPS-like_MBL-fold"/>
</dbReference>
<sequence>MKRTILAILATALIAGCRANKKEQVMDEEIETTGIEGLKITVVYDNRLWKEGLEPAWGFACVIEGLDKTILFDTGGDGEILMSNVKKLEIDPKQVDMVVLSHEHGDHVGGLASFLSANPNVTVYVLRSFPPSIKNEAKGHGAEVVEVAGPARISEHALSTGEMGIMIKEQSLVIPTDRGLIAITGCAHPGVVKIVEKAKELTDEEVLLVMGGFHLLGHSDAQLKKIISQFKELGVRYAAPCHCSGDRAIELFAQHYKDRFLKIGVGRTVELSSLE</sequence>
<evidence type="ECO:0000259" key="1">
    <source>
        <dbReference type="SMART" id="SM00849"/>
    </source>
</evidence>